<dbReference type="EMBL" id="CP021417">
    <property type="protein sequence ID" value="ARU46125.1"/>
    <property type="molecule type" value="Genomic_DNA"/>
</dbReference>
<reference evidence="1" key="4">
    <citation type="journal article" date="2020" name="Int. J. Syst. Evol. Microbiol.">
        <title>Corynebacterium silvaticum sp. nov., a unique group of NTTB corynebacteria in wild boar and roe deer.</title>
        <authorList>
            <person name="Dangel A."/>
            <person name="Berger A."/>
            <person name="Rau J."/>
            <person name="Eisenberg T."/>
            <person name="Kampfer P."/>
            <person name="Margos G."/>
            <person name="Contzen M."/>
            <person name="Busse H.J."/>
            <person name="Konrad R."/>
            <person name="Peters M."/>
            <person name="Sting R."/>
            <person name="Sing A."/>
        </authorList>
    </citation>
    <scope>NUCLEOTIDE SEQUENCE</scope>
    <source>
        <strain evidence="1">PO100/5</strain>
    </source>
</reference>
<name>A0A7U5HLS9_9CORY</name>
<gene>
    <name evidence="1" type="ORF">CBE74_06085</name>
</gene>
<proteinExistence type="predicted"/>
<dbReference type="KEGG" id="csil:CBE74_06085"/>
<reference evidence="1" key="2">
    <citation type="submission" date="2017-05" db="EMBL/GenBank/DDBJ databases">
        <authorList>
            <person name="Oliveira G."/>
            <person name="Souza T."/>
            <person name="Jamal S."/>
            <person name="Jaiswal A."/>
            <person name="Lima A."/>
            <person name="Gomide A."/>
            <person name="FIgueiredo H."/>
            <person name="Vasco V."/>
        </authorList>
    </citation>
    <scope>NUCLEOTIDE SEQUENCE</scope>
    <source>
        <strain evidence="1">PO100/5</strain>
    </source>
</reference>
<evidence type="ECO:0000313" key="1">
    <source>
        <dbReference type="EMBL" id="ARU46125.1"/>
    </source>
</evidence>
<accession>A0A7U5HLS9</accession>
<reference evidence="1" key="5">
    <citation type="journal article" date="2020" name="PLoS ONE">
        <title>Taxonomic classification of strain PO100/5 shows a broader geographic distribution and genetic markers of the recently described Corynebacterium silvaticum.</title>
        <authorList>
            <person name="Viana M.V.C."/>
            <person name="Profeta R."/>
            <person name="da Silva A.L."/>
            <person name="Hurtado R."/>
            <person name="Cerqueira J.C."/>
            <person name="Ribeiro B.F.S."/>
            <person name="Almeida M.O."/>
            <person name="Morais-Rodrigues F."/>
            <person name="Soares S.C."/>
            <person name="Oliveira M."/>
            <person name="Tavares L."/>
            <person name="Figueiredo H."/>
            <person name="Wattam A.R."/>
            <person name="Barh D."/>
            <person name="Ghosh P."/>
            <person name="Silva A."/>
            <person name="Azevedo V."/>
        </authorList>
    </citation>
    <scope>NUCLEOTIDE SEQUENCE</scope>
    <source>
        <strain evidence="1">PO100/5</strain>
    </source>
</reference>
<reference evidence="1" key="3">
    <citation type="journal article" date="2020" name="Antonie Van Leeuwenhoek">
        <title>Phylogenomic characterisation of a novel corynebacterial species pathogenic to animals.</title>
        <authorList>
            <person name="Moller J."/>
            <person name="Musella L."/>
            <person name="Melnikov V."/>
            <person name="Geissdorfer W."/>
            <person name="Burkovski A."/>
            <person name="Sangal V."/>
        </authorList>
    </citation>
    <scope>NUCLEOTIDE SEQUENCE</scope>
    <source>
        <strain evidence="1">PO100/5</strain>
    </source>
</reference>
<reference evidence="1" key="1">
    <citation type="journal article" date="2014" name="BMC Vet. Res.">
        <title>First report of Corynebacterium pseudotuberculosis from caseous lymphadenitis lesions in Black Alentejano pig (Sus scrofa domesticus).</title>
        <authorList>
            <person name="Oliveira M."/>
            <person name="Barroco C."/>
            <person name="Mottola C."/>
            <person name="Santos R."/>
            <person name="Lemsaddek A."/>
            <person name="Tavares L."/>
            <person name="Semedo-Lemsaddek T."/>
        </authorList>
    </citation>
    <scope>NUCLEOTIDE SEQUENCE [LARGE SCALE GENOMIC DNA]</scope>
    <source>
        <strain evidence="1">PO100/5</strain>
    </source>
</reference>
<sequence length="63" mass="7559">MWNIVWQLVRLYLPSWEYFAYKISTCNFMTRITLRGYLKVKDRKIQVLTPQACVDFLILGNSI</sequence>
<dbReference type="AlphaFoldDB" id="A0A7U5HLS9"/>
<organism evidence="1">
    <name type="scientific">Corynebacterium silvaticum</name>
    <dbReference type="NCBI Taxonomy" id="2320431"/>
    <lineage>
        <taxon>Bacteria</taxon>
        <taxon>Bacillati</taxon>
        <taxon>Actinomycetota</taxon>
        <taxon>Actinomycetes</taxon>
        <taxon>Mycobacteriales</taxon>
        <taxon>Corynebacteriaceae</taxon>
        <taxon>Corynebacterium</taxon>
    </lineage>
</organism>
<protein>
    <submittedName>
        <fullName evidence="1">Uncharacterized protein</fullName>
    </submittedName>
</protein>